<feature type="chain" id="PRO_5030810591" evidence="1">
    <location>
        <begin position="28"/>
        <end position="725"/>
    </location>
</feature>
<dbReference type="Proteomes" id="UP000585638">
    <property type="component" value="Unassembled WGS sequence"/>
</dbReference>
<proteinExistence type="predicted"/>
<dbReference type="Pfam" id="PF00415">
    <property type="entry name" value="RCC1"/>
    <property type="match status" value="1"/>
</dbReference>
<protein>
    <submittedName>
        <fullName evidence="2">Alpha-tubulin suppressor-like RCC1 family protein</fullName>
    </submittedName>
</protein>
<name>A0A7W9KAS6_9PSEU</name>
<dbReference type="GO" id="GO:0005085">
    <property type="term" value="F:guanyl-nucleotide exchange factor activity"/>
    <property type="evidence" value="ECO:0007669"/>
    <property type="project" value="TreeGrafter"/>
</dbReference>
<dbReference type="PANTHER" id="PTHR45982">
    <property type="entry name" value="REGULATOR OF CHROMOSOME CONDENSATION"/>
    <property type="match status" value="1"/>
</dbReference>
<evidence type="ECO:0000313" key="2">
    <source>
        <dbReference type="EMBL" id="MBB5889168.1"/>
    </source>
</evidence>
<organism evidence="2 3">
    <name type="scientific">Kutzneria kofuensis</name>
    <dbReference type="NCBI Taxonomy" id="103725"/>
    <lineage>
        <taxon>Bacteria</taxon>
        <taxon>Bacillati</taxon>
        <taxon>Actinomycetota</taxon>
        <taxon>Actinomycetes</taxon>
        <taxon>Pseudonocardiales</taxon>
        <taxon>Pseudonocardiaceae</taxon>
        <taxon>Kutzneria</taxon>
    </lineage>
</organism>
<dbReference type="PANTHER" id="PTHR45982:SF1">
    <property type="entry name" value="REGULATOR OF CHROMOSOME CONDENSATION"/>
    <property type="match status" value="1"/>
</dbReference>
<dbReference type="GO" id="GO:0005737">
    <property type="term" value="C:cytoplasm"/>
    <property type="evidence" value="ECO:0007669"/>
    <property type="project" value="TreeGrafter"/>
</dbReference>
<keyword evidence="1" id="KW-0732">Signal</keyword>
<dbReference type="AlphaFoldDB" id="A0A7W9KAS6"/>
<dbReference type="SUPFAM" id="SSF50985">
    <property type="entry name" value="RCC1/BLIP-II"/>
    <property type="match status" value="1"/>
</dbReference>
<dbReference type="RefSeq" id="WP_184857877.1">
    <property type="nucleotide sequence ID" value="NZ_BAAAWY010000013.1"/>
</dbReference>
<reference evidence="2 3" key="1">
    <citation type="submission" date="2020-08" db="EMBL/GenBank/DDBJ databases">
        <title>Sequencing the genomes of 1000 actinobacteria strains.</title>
        <authorList>
            <person name="Klenk H.-P."/>
        </authorList>
    </citation>
    <scope>NUCLEOTIDE SEQUENCE [LARGE SCALE GENOMIC DNA]</scope>
    <source>
        <strain evidence="2 3">DSM 43851</strain>
    </source>
</reference>
<dbReference type="InterPro" id="IPR000408">
    <property type="entry name" value="Reg_chr_condens"/>
</dbReference>
<gene>
    <name evidence="2" type="ORF">BJ998_000364</name>
</gene>
<dbReference type="InterPro" id="IPR051553">
    <property type="entry name" value="Ran_GTPase-activating"/>
</dbReference>
<dbReference type="InterPro" id="IPR009091">
    <property type="entry name" value="RCC1/BLIP-II"/>
</dbReference>
<dbReference type="PROSITE" id="PS50012">
    <property type="entry name" value="RCC1_3"/>
    <property type="match status" value="2"/>
</dbReference>
<accession>A0A7W9KAS6</accession>
<evidence type="ECO:0000313" key="3">
    <source>
        <dbReference type="Proteomes" id="UP000585638"/>
    </source>
</evidence>
<dbReference type="Gene3D" id="2.130.10.30">
    <property type="entry name" value="Regulator of chromosome condensation 1/beta-lactamase-inhibitor protein II"/>
    <property type="match status" value="2"/>
</dbReference>
<dbReference type="EMBL" id="JACHIR010000001">
    <property type="protein sequence ID" value="MBB5889168.1"/>
    <property type="molecule type" value="Genomic_DNA"/>
</dbReference>
<evidence type="ECO:0000256" key="1">
    <source>
        <dbReference type="SAM" id="SignalP"/>
    </source>
</evidence>
<comment type="caution">
    <text evidence="2">The sequence shown here is derived from an EMBL/GenBank/DDBJ whole genome shotgun (WGS) entry which is preliminary data.</text>
</comment>
<sequence length="725" mass="75138">MTVFRTLAVAGVTAALTMTLLPGIAAAAAPPPPSAGATFVSVTPKRLLDTRNTRKVGAEDYVRLDLKSVVPANTTAVVFNLTGTNPTDTTTVRATPTLAGEASGASNLNLRPGETRANLVTVAIGRADWAGGVYLTNHTGSVDLIADLAGYYVDDNSGSRYTSISPLRVRDTRDSSPLGPNGTISVDLSNVLPSTAKAVTFNLTGVSPTAATVITAWPHGTAQPTVSNLNLVPGDIRPNLVTVAVGPDRVVDLNNLAGSVDLIVDVAGYYATDRGDAFFTLSPTRATDSRTGPSFGPGESRVVDLSPWLPSSAKAVVYNLTATNTTWSTFVTAYPAGTSVPNASNLNLVAGQTASNLAVTQLGAGGQLALRNNAGRVDLITDVAGYFGPAPTPCTGTCWYAFGRNDYGQLGDGTATTYRSRGAGQVPGLTAVKQVAGSMDAGYALRQDGTVWAVGRTGETNALSPQPTQIRGLDNVASITGGYRGGFAVKGDGTVWRWDNAMTASQVGGLSDVTQVSGTSVTHLALRRDGSVWKWSDLDNAPAPVQMPGRIISVATDSSSYFVIRDDHTLWAWGSNYGGELGVGSDASNVDQPTQVVGIDSVTKVAVSRNESTYAVKSDGTLWAWGSVFLSGQDYPSGGSYRFSTPKQVPTLSNVVDVAGGGWNYALAQTADGAVWGWGSLSFADALKTPDMQPTQKPSKVPGLDGLHVSGIAAGGYQVYLLANS</sequence>
<feature type="signal peptide" evidence="1">
    <location>
        <begin position="1"/>
        <end position="27"/>
    </location>
</feature>
<keyword evidence="3" id="KW-1185">Reference proteome</keyword>